<gene>
    <name evidence="1" type="ORF">GCM10010917_18170</name>
</gene>
<reference evidence="2" key="1">
    <citation type="journal article" date="2019" name="Int. J. Syst. Evol. Microbiol.">
        <title>The Global Catalogue of Microorganisms (GCM) 10K type strain sequencing project: providing services to taxonomists for standard genome sequencing and annotation.</title>
        <authorList>
            <consortium name="The Broad Institute Genomics Platform"/>
            <consortium name="The Broad Institute Genome Sequencing Center for Infectious Disease"/>
            <person name="Wu L."/>
            <person name="Ma J."/>
        </authorList>
    </citation>
    <scope>NUCLEOTIDE SEQUENCE [LARGE SCALE GENOMIC DNA]</scope>
    <source>
        <strain evidence="2">CGMCC 1.15044</strain>
    </source>
</reference>
<dbReference type="Proteomes" id="UP000609323">
    <property type="component" value="Unassembled WGS sequence"/>
</dbReference>
<accession>A0ABQ1FYZ9</accession>
<dbReference type="EMBL" id="BMHF01000005">
    <property type="protein sequence ID" value="GGA33367.1"/>
    <property type="molecule type" value="Genomic_DNA"/>
</dbReference>
<protein>
    <submittedName>
        <fullName evidence="1">Uncharacterized protein</fullName>
    </submittedName>
</protein>
<name>A0ABQ1FYZ9_9BACL</name>
<evidence type="ECO:0000313" key="1">
    <source>
        <dbReference type="EMBL" id="GGA33367.1"/>
    </source>
</evidence>
<keyword evidence="2" id="KW-1185">Reference proteome</keyword>
<evidence type="ECO:0000313" key="2">
    <source>
        <dbReference type="Proteomes" id="UP000609323"/>
    </source>
</evidence>
<proteinExistence type="predicted"/>
<organism evidence="1 2">
    <name type="scientific">Paenibacillus physcomitrellae</name>
    <dbReference type="NCBI Taxonomy" id="1619311"/>
    <lineage>
        <taxon>Bacteria</taxon>
        <taxon>Bacillati</taxon>
        <taxon>Bacillota</taxon>
        <taxon>Bacilli</taxon>
        <taxon>Bacillales</taxon>
        <taxon>Paenibacillaceae</taxon>
        <taxon>Paenibacillus</taxon>
    </lineage>
</organism>
<sequence length="61" mass="6670">MNTHCCHTPSLPPEPLTTSPVVICMQRDRHGFERSLETPKTALCRTVPVSVAAAKRGTHSD</sequence>
<comment type="caution">
    <text evidence="1">The sequence shown here is derived from an EMBL/GenBank/DDBJ whole genome shotgun (WGS) entry which is preliminary data.</text>
</comment>